<evidence type="ECO:0000313" key="2">
    <source>
        <dbReference type="EMBL" id="KAL3510440.1"/>
    </source>
</evidence>
<proteinExistence type="predicted"/>
<protein>
    <submittedName>
        <fullName evidence="2">Uncharacterized protein</fullName>
    </submittedName>
</protein>
<evidence type="ECO:0000313" key="3">
    <source>
        <dbReference type="Proteomes" id="UP001630127"/>
    </source>
</evidence>
<gene>
    <name evidence="2" type="ORF">ACH5RR_029841</name>
</gene>
<dbReference type="EMBL" id="JBJUIK010000012">
    <property type="protein sequence ID" value="KAL3510440.1"/>
    <property type="molecule type" value="Genomic_DNA"/>
</dbReference>
<sequence length="148" mass="15898">MVASSSKGWSGPVLSLSEFQGKDTGYFHQSNFVEDLVTSGSDIAEIGHIGAHCPAKPKEKAMWIPKKVTQEDNPVGRKKNNEIQKPAVTSSDTAEEAVSDINPFTALVDATVLTNRSNLGSQKVEKVGVEMDRIKGSGGRDKPLEMSP</sequence>
<keyword evidence="3" id="KW-1185">Reference proteome</keyword>
<dbReference type="AlphaFoldDB" id="A0ABD2YSU0"/>
<feature type="region of interest" description="Disordered" evidence="1">
    <location>
        <begin position="65"/>
        <end position="96"/>
    </location>
</feature>
<accession>A0ABD2YSU0</accession>
<organism evidence="2 3">
    <name type="scientific">Cinchona calisaya</name>
    <dbReference type="NCBI Taxonomy" id="153742"/>
    <lineage>
        <taxon>Eukaryota</taxon>
        <taxon>Viridiplantae</taxon>
        <taxon>Streptophyta</taxon>
        <taxon>Embryophyta</taxon>
        <taxon>Tracheophyta</taxon>
        <taxon>Spermatophyta</taxon>
        <taxon>Magnoliopsida</taxon>
        <taxon>eudicotyledons</taxon>
        <taxon>Gunneridae</taxon>
        <taxon>Pentapetalae</taxon>
        <taxon>asterids</taxon>
        <taxon>lamiids</taxon>
        <taxon>Gentianales</taxon>
        <taxon>Rubiaceae</taxon>
        <taxon>Cinchonoideae</taxon>
        <taxon>Cinchoneae</taxon>
        <taxon>Cinchona</taxon>
    </lineage>
</organism>
<dbReference type="Proteomes" id="UP001630127">
    <property type="component" value="Unassembled WGS sequence"/>
</dbReference>
<reference evidence="2 3" key="1">
    <citation type="submission" date="2024-11" db="EMBL/GenBank/DDBJ databases">
        <title>A near-complete genome assembly of Cinchona calisaya.</title>
        <authorList>
            <person name="Lian D.C."/>
            <person name="Zhao X.W."/>
            <person name="Wei L."/>
        </authorList>
    </citation>
    <scope>NUCLEOTIDE SEQUENCE [LARGE SCALE GENOMIC DNA]</scope>
    <source>
        <tissue evidence="2">Nenye</tissue>
    </source>
</reference>
<comment type="caution">
    <text evidence="2">The sequence shown here is derived from an EMBL/GenBank/DDBJ whole genome shotgun (WGS) entry which is preliminary data.</text>
</comment>
<name>A0ABD2YSU0_9GENT</name>
<evidence type="ECO:0000256" key="1">
    <source>
        <dbReference type="SAM" id="MobiDB-lite"/>
    </source>
</evidence>